<evidence type="ECO:0000256" key="2">
    <source>
        <dbReference type="ARBA" id="ARBA00022777"/>
    </source>
</evidence>
<dbReference type="GO" id="GO:0000160">
    <property type="term" value="P:phosphorelay signal transduction system"/>
    <property type="evidence" value="ECO:0007669"/>
    <property type="project" value="UniProtKB-KW"/>
</dbReference>
<feature type="transmembrane region" description="Helical" evidence="4">
    <location>
        <begin position="239"/>
        <end position="266"/>
    </location>
</feature>
<feature type="transmembrane region" description="Helical" evidence="4">
    <location>
        <begin position="149"/>
        <end position="167"/>
    </location>
</feature>
<reference evidence="6 7" key="1">
    <citation type="submission" date="2018-06" db="EMBL/GenBank/DDBJ databases">
        <authorList>
            <consortium name="Pathogen Informatics"/>
            <person name="Doyle S."/>
        </authorList>
    </citation>
    <scope>NUCLEOTIDE SEQUENCE [LARGE SCALE GENOMIC DNA]</scope>
    <source>
        <strain evidence="6 7">NCTC7582</strain>
    </source>
</reference>
<evidence type="ECO:0000259" key="5">
    <source>
        <dbReference type="Pfam" id="PF02518"/>
    </source>
</evidence>
<feature type="transmembrane region" description="Helical" evidence="4">
    <location>
        <begin position="12"/>
        <end position="32"/>
    </location>
</feature>
<feature type="transmembrane region" description="Helical" evidence="4">
    <location>
        <begin position="338"/>
        <end position="358"/>
    </location>
</feature>
<dbReference type="Proteomes" id="UP000251431">
    <property type="component" value="Unassembled WGS sequence"/>
</dbReference>
<keyword evidence="1 6" id="KW-0808">Transferase</keyword>
<feature type="transmembrane region" description="Helical" evidence="4">
    <location>
        <begin position="118"/>
        <end position="142"/>
    </location>
</feature>
<dbReference type="STRING" id="1421.A2J09_10400"/>
<keyword evidence="2 6" id="KW-0418">Kinase</keyword>
<accession>A0A2X1B8X4</accession>
<dbReference type="InterPro" id="IPR036034">
    <property type="entry name" value="PDZ_sf"/>
</dbReference>
<dbReference type="AlphaFoldDB" id="A0A2X1B8X4"/>
<feature type="transmembrane region" description="Helical" evidence="4">
    <location>
        <begin position="297"/>
        <end position="318"/>
    </location>
</feature>
<dbReference type="SUPFAM" id="SSF55874">
    <property type="entry name" value="ATPase domain of HSP90 chaperone/DNA topoisomerase II/histidine kinase"/>
    <property type="match status" value="1"/>
</dbReference>
<dbReference type="GO" id="GO:0004673">
    <property type="term" value="F:protein histidine kinase activity"/>
    <property type="evidence" value="ECO:0007669"/>
    <property type="project" value="UniProtKB-EC"/>
</dbReference>
<feature type="transmembrane region" description="Helical" evidence="4">
    <location>
        <begin position="215"/>
        <end position="233"/>
    </location>
</feature>
<evidence type="ECO:0000256" key="1">
    <source>
        <dbReference type="ARBA" id="ARBA00022679"/>
    </source>
</evidence>
<dbReference type="Gene3D" id="3.30.565.10">
    <property type="entry name" value="Histidine kinase-like ATPase, C-terminal domain"/>
    <property type="match status" value="1"/>
</dbReference>
<dbReference type="InterPro" id="IPR036890">
    <property type="entry name" value="HATPase_C_sf"/>
</dbReference>
<organism evidence="6 7">
    <name type="scientific">Lysinibacillus capsici</name>
    <dbReference type="NCBI Taxonomy" id="2115968"/>
    <lineage>
        <taxon>Bacteria</taxon>
        <taxon>Bacillati</taxon>
        <taxon>Bacillota</taxon>
        <taxon>Bacilli</taxon>
        <taxon>Bacillales</taxon>
        <taxon>Bacillaceae</taxon>
        <taxon>Lysinibacillus</taxon>
    </lineage>
</organism>
<feature type="domain" description="Histidine kinase/HSP90-like ATPase" evidence="5">
    <location>
        <begin position="672"/>
        <end position="759"/>
    </location>
</feature>
<dbReference type="InterPro" id="IPR050482">
    <property type="entry name" value="Sensor_HK_TwoCompSys"/>
</dbReference>
<evidence type="ECO:0000256" key="3">
    <source>
        <dbReference type="ARBA" id="ARBA00023012"/>
    </source>
</evidence>
<keyword evidence="4" id="KW-0472">Membrane</keyword>
<feature type="transmembrane region" description="Helical" evidence="4">
    <location>
        <begin position="273"/>
        <end position="291"/>
    </location>
</feature>
<keyword evidence="3" id="KW-0902">Two-component regulatory system</keyword>
<keyword evidence="4" id="KW-1133">Transmembrane helix</keyword>
<dbReference type="PANTHER" id="PTHR24421:SF60">
    <property type="entry name" value="SENSOR HISTIDINE KINASE COMP"/>
    <property type="match status" value="1"/>
</dbReference>
<feature type="transmembrane region" description="Helical" evidence="4">
    <location>
        <begin position="364"/>
        <end position="382"/>
    </location>
</feature>
<dbReference type="CDD" id="cd16917">
    <property type="entry name" value="HATPase_UhpB-NarQ-NarX-like"/>
    <property type="match status" value="1"/>
</dbReference>
<dbReference type="InterPro" id="IPR003594">
    <property type="entry name" value="HATPase_dom"/>
</dbReference>
<dbReference type="PANTHER" id="PTHR24421">
    <property type="entry name" value="NITRATE/NITRITE SENSOR PROTEIN NARX-RELATED"/>
    <property type="match status" value="1"/>
</dbReference>
<sequence>MGTVELKIKEKWFLSAISIYLMLGVYLLFITYSTSFLGIKIKKENEQWLVTDFYYKDWAAERQITPGDNVVKIDGNKINDIPFIKSEYIIREAKSLTIMQPNGNLVHIQIKPLAIPEYFYFVFIVPTCYFFLTLMISLYLYFKQRNTPLLDLLILFILTVSLAYVSLGASGILNNFGIIVNRGSMLLCLVLLLHFLKEYFSFLNIKWPLLKNIKVLYILPLTVVILSIFGIVFDDIHSLVSSIILGIFFLLLVAILSIMIISYIIYRVPKLKILISSIIIPFIPFLFLYALPETFFHRQILSADISSIFLLLIPFSFIFTQLTERIFDMEYFISRLRYYFNFSFGFTIWLLIGLYLFADLSVSRMTEIFFFAFLSLMALFYIKERIDYRKRKILFSTKGDYIHRLYTTVESIGRVVKIEDLLEKFVQEVVVQLEMESVYVLTYDFQTHQVTLTNKSKEYTQHQIDEVLVERLGLGDIKKTDHFYIAFIHQDVNYKRILVVDHNKTIYLKDEELLWLELLLLYLNNFIENTKMVEELLNQLKHMKEADNRQLPWLNKLLWLRFEEEKYQLAQELHDTILQEQLHIAREMDVLMHTKEKEEIPSKLIKLHEHMIISLNDLRGYCENLKPPLLDTLGLNAALEKLIQKIHKRANFVLIYTIDRLYLEDERLNLMIYRLFQELLNNALKHSYANTVEIHLLGTEEGFQILYSDDGVGCNIDDILLADSMGIQGMQERVQAFNGKFALDSKVGEGMTIRIQVSETQHTNPYTYKTLTRPTYMIRG</sequence>
<gene>
    <name evidence="6" type="primary">comP_1</name>
    <name evidence="6" type="ORF">NCTC7582_04226</name>
</gene>
<protein>
    <submittedName>
        <fullName evidence="6">Sensor histidine kinase</fullName>
        <ecNumber evidence="6">2.7.13.3</ecNumber>
        <ecNumber evidence="6">2.7.3.-</ecNumber>
    </submittedName>
</protein>
<evidence type="ECO:0000256" key="4">
    <source>
        <dbReference type="SAM" id="Phobius"/>
    </source>
</evidence>
<evidence type="ECO:0000313" key="6">
    <source>
        <dbReference type="EMBL" id="SPU38271.1"/>
    </source>
</evidence>
<dbReference type="EC" id="2.7.3.-" evidence="6"/>
<dbReference type="Pfam" id="PF02518">
    <property type="entry name" value="HATPase_c"/>
    <property type="match status" value="1"/>
</dbReference>
<dbReference type="EC" id="2.7.13.3" evidence="6"/>
<dbReference type="SUPFAM" id="SSF50156">
    <property type="entry name" value="PDZ domain-like"/>
    <property type="match status" value="1"/>
</dbReference>
<keyword evidence="4" id="KW-0812">Transmembrane</keyword>
<name>A0A2X1B8X4_9BACI</name>
<dbReference type="EMBL" id="UAQE01000004">
    <property type="protein sequence ID" value="SPU38271.1"/>
    <property type="molecule type" value="Genomic_DNA"/>
</dbReference>
<evidence type="ECO:0000313" key="7">
    <source>
        <dbReference type="Proteomes" id="UP000251431"/>
    </source>
</evidence>
<feature type="transmembrane region" description="Helical" evidence="4">
    <location>
        <begin position="173"/>
        <end position="195"/>
    </location>
</feature>
<proteinExistence type="predicted"/>